<evidence type="ECO:0000256" key="1">
    <source>
        <dbReference type="SAM" id="Phobius"/>
    </source>
</evidence>
<organism evidence="2 3">
    <name type="scientific">Schinkia azotoformans LMG 9581</name>
    <dbReference type="NCBI Taxonomy" id="1131731"/>
    <lineage>
        <taxon>Bacteria</taxon>
        <taxon>Bacillati</taxon>
        <taxon>Bacillota</taxon>
        <taxon>Bacilli</taxon>
        <taxon>Bacillales</taxon>
        <taxon>Bacillaceae</taxon>
        <taxon>Calidifontibacillus/Schinkia group</taxon>
        <taxon>Schinkia</taxon>
    </lineage>
</organism>
<keyword evidence="3" id="KW-1185">Reference proteome</keyword>
<dbReference type="RefSeq" id="WP_003331954.1">
    <property type="nucleotide sequence ID" value="NZ_AJLR01000115.1"/>
</dbReference>
<evidence type="ECO:0008006" key="4">
    <source>
        <dbReference type="Google" id="ProtNLM"/>
    </source>
</evidence>
<dbReference type="EMBL" id="AJLR01000115">
    <property type="protein sequence ID" value="EKN64645.1"/>
    <property type="molecule type" value="Genomic_DNA"/>
</dbReference>
<dbReference type="PATRIC" id="fig|1131731.3.peg.2636"/>
<feature type="transmembrane region" description="Helical" evidence="1">
    <location>
        <begin position="159"/>
        <end position="178"/>
    </location>
</feature>
<sequence>MNKTVLKLRPSDYWRIGEHESWFQDMAAKGFHLKKMGIYFAHFVKGEPKKMRYRIDVLMKKKISPEQIEMYAESGWDYVTGYQFFKVFSSSEELDAQELYTDPAEQSHTLKELDKKLAMNASVIAVSMLLMIGMFTSIWFLDGTPTLVLVEGQAIQQTILTFFIGYLAYKSLQAAIFIRTLRKNLIKGKPIDHHAPWEKLFRRNSTIAFLFTLVVGLSIILPVLHLVKGDTKTLPEVSLDLPIVRLADIEQNPALVRGEPAYMSDNVDWANRYTYDWSPFAPVQYKSDENGVVPGESWKDGSGGYSPSIETRFYQLRIPAMADNLIFDLIKWYRYEDPFEDYVKTKHPNFDLLIIHEEEELKEVFASRGKYVMHVRYHGYANINSVIENVEKKIMGRGVGNCVPLDKTIRKR</sequence>
<accession>K6C0G9</accession>
<protein>
    <recommendedName>
        <fullName evidence="4">DUF2812 domain-containing protein</fullName>
    </recommendedName>
</protein>
<keyword evidence="1" id="KW-1133">Transmembrane helix</keyword>
<comment type="caution">
    <text evidence="2">The sequence shown here is derived from an EMBL/GenBank/DDBJ whole genome shotgun (WGS) entry which is preliminary data.</text>
</comment>
<keyword evidence="1" id="KW-0472">Membrane</keyword>
<reference evidence="2 3" key="1">
    <citation type="journal article" date="2012" name="Front. Microbiol.">
        <title>Redundancy and modularity in membrane-associated dissimilatory nitrate reduction in Bacillus.</title>
        <authorList>
            <person name="Heylen K."/>
            <person name="Keltjens J."/>
        </authorList>
    </citation>
    <scope>NUCLEOTIDE SEQUENCE [LARGE SCALE GENOMIC DNA]</scope>
    <source>
        <strain evidence="2 3">LMG 9581</strain>
    </source>
</reference>
<dbReference type="GeneID" id="89470825"/>
<dbReference type="AlphaFoldDB" id="K6C0G9"/>
<evidence type="ECO:0000313" key="2">
    <source>
        <dbReference type="EMBL" id="EKN64645.1"/>
    </source>
</evidence>
<feature type="transmembrane region" description="Helical" evidence="1">
    <location>
        <begin position="207"/>
        <end position="227"/>
    </location>
</feature>
<proteinExistence type="predicted"/>
<dbReference type="Pfam" id="PF11193">
    <property type="entry name" value="DUF2812"/>
    <property type="match status" value="1"/>
</dbReference>
<feature type="transmembrane region" description="Helical" evidence="1">
    <location>
        <begin position="117"/>
        <end position="139"/>
    </location>
</feature>
<gene>
    <name evidence="2" type="ORF">BAZO_12869</name>
</gene>
<dbReference type="Proteomes" id="UP000006315">
    <property type="component" value="Unassembled WGS sequence"/>
</dbReference>
<dbReference type="InterPro" id="IPR021359">
    <property type="entry name" value="DUF2812"/>
</dbReference>
<evidence type="ECO:0000313" key="3">
    <source>
        <dbReference type="Proteomes" id="UP000006315"/>
    </source>
</evidence>
<name>K6C0G9_SCHAZ</name>
<keyword evidence="1" id="KW-0812">Transmembrane</keyword>
<dbReference type="STRING" id="1131731.BAZO_12869"/>